<feature type="domain" description="HTH araC/xylS-type" evidence="4">
    <location>
        <begin position="8"/>
        <end position="106"/>
    </location>
</feature>
<dbReference type="InterPro" id="IPR050959">
    <property type="entry name" value="MarA-like"/>
</dbReference>
<dbReference type="RefSeq" id="WP_185259039.1">
    <property type="nucleotide sequence ID" value="NZ_AP023368.1"/>
</dbReference>
<dbReference type="SUPFAM" id="SSF46689">
    <property type="entry name" value="Homeodomain-like"/>
    <property type="match status" value="2"/>
</dbReference>
<organism evidence="5 6">
    <name type="scientific">Anaerocolumna chitinilytica</name>
    <dbReference type="NCBI Taxonomy" id="1727145"/>
    <lineage>
        <taxon>Bacteria</taxon>
        <taxon>Bacillati</taxon>
        <taxon>Bacillota</taxon>
        <taxon>Clostridia</taxon>
        <taxon>Lachnospirales</taxon>
        <taxon>Lachnospiraceae</taxon>
        <taxon>Anaerocolumna</taxon>
    </lineage>
</organism>
<dbReference type="Proteomes" id="UP000515703">
    <property type="component" value="Chromosome"/>
</dbReference>
<dbReference type="PANTHER" id="PTHR47504">
    <property type="entry name" value="RIGHT ORIGIN-BINDING PROTEIN"/>
    <property type="match status" value="1"/>
</dbReference>
<keyword evidence="1" id="KW-0805">Transcription regulation</keyword>
<evidence type="ECO:0000256" key="2">
    <source>
        <dbReference type="ARBA" id="ARBA00023125"/>
    </source>
</evidence>
<dbReference type="KEGG" id="acht:bsdcttw_17710"/>
<dbReference type="InterPro" id="IPR029442">
    <property type="entry name" value="GyrI-like"/>
</dbReference>
<dbReference type="EMBL" id="AP023368">
    <property type="protein sequence ID" value="BCJ98730.1"/>
    <property type="molecule type" value="Genomic_DNA"/>
</dbReference>
<dbReference type="SMART" id="SM00871">
    <property type="entry name" value="AraC_E_bind"/>
    <property type="match status" value="1"/>
</dbReference>
<dbReference type="GO" id="GO:0043565">
    <property type="term" value="F:sequence-specific DNA binding"/>
    <property type="evidence" value="ECO:0007669"/>
    <property type="project" value="InterPro"/>
</dbReference>
<dbReference type="SMART" id="SM00342">
    <property type="entry name" value="HTH_ARAC"/>
    <property type="match status" value="1"/>
</dbReference>
<protein>
    <submittedName>
        <fullName evidence="5">AraC family transcriptional regulator</fullName>
    </submittedName>
</protein>
<evidence type="ECO:0000256" key="1">
    <source>
        <dbReference type="ARBA" id="ARBA00023015"/>
    </source>
</evidence>
<dbReference type="Pfam" id="PF06445">
    <property type="entry name" value="GyrI-like"/>
    <property type="match status" value="1"/>
</dbReference>
<reference evidence="5 6" key="1">
    <citation type="submission" date="2020-08" db="EMBL/GenBank/DDBJ databases">
        <title>Draft genome sequencing of an Anaerocolumna strain isolated from anoxic soil subjected to BSD treatment.</title>
        <authorList>
            <person name="Uek A."/>
            <person name="Tonouchi A."/>
        </authorList>
    </citation>
    <scope>NUCLEOTIDE SEQUENCE [LARGE SCALE GENOMIC DNA]</scope>
    <source>
        <strain evidence="5 6">CTTW</strain>
    </source>
</reference>
<dbReference type="InterPro" id="IPR018062">
    <property type="entry name" value="HTH_AraC-typ_CS"/>
</dbReference>
<dbReference type="Pfam" id="PF12833">
    <property type="entry name" value="HTH_18"/>
    <property type="match status" value="1"/>
</dbReference>
<dbReference type="InterPro" id="IPR010499">
    <property type="entry name" value="AraC_E-bd"/>
</dbReference>
<evidence type="ECO:0000259" key="4">
    <source>
        <dbReference type="PROSITE" id="PS01124"/>
    </source>
</evidence>
<dbReference type="PROSITE" id="PS00041">
    <property type="entry name" value="HTH_ARAC_FAMILY_1"/>
    <property type="match status" value="1"/>
</dbReference>
<dbReference type="InterPro" id="IPR009057">
    <property type="entry name" value="Homeodomain-like_sf"/>
</dbReference>
<gene>
    <name evidence="5" type="ORF">bsdcttw_17710</name>
</gene>
<keyword evidence="3" id="KW-0804">Transcription</keyword>
<dbReference type="InterPro" id="IPR018060">
    <property type="entry name" value="HTH_AraC"/>
</dbReference>
<dbReference type="PANTHER" id="PTHR47504:SF5">
    <property type="entry name" value="RIGHT ORIGIN-BINDING PROTEIN"/>
    <property type="match status" value="1"/>
</dbReference>
<dbReference type="PROSITE" id="PS01124">
    <property type="entry name" value="HTH_ARAC_FAMILY_2"/>
    <property type="match status" value="1"/>
</dbReference>
<sequence>MTWLERMNKVLDYIEENLGNEIDMDKLASIACYSLVNLQRVFSIIAEIPLSEYIRRRRLTLAAFELQNSNIKVIDLALKYGYDSPEAFTRAFNSLHGTTPSLARRKGVMLRAYPRISFLLTLKGAIPMDYRIEKKEAFPVYGIEGVFTSENGENLQTIPLFWQEVISNGQYEKLRQSTHLQDEETRDLCLINSICDYEVLDSNQFPYMIFAFQTDKSDTSGFKTIEVPSATWAIFKSEKHKIEETSNVIQKLTSRVYTDWLPTASYDKVDGFELELYYGSGDNCWCETWIRVEAK</sequence>
<evidence type="ECO:0000256" key="3">
    <source>
        <dbReference type="ARBA" id="ARBA00023163"/>
    </source>
</evidence>
<dbReference type="SUPFAM" id="SSF55136">
    <property type="entry name" value="Probable bacterial effector-binding domain"/>
    <property type="match status" value="1"/>
</dbReference>
<dbReference type="GO" id="GO:0003700">
    <property type="term" value="F:DNA-binding transcription factor activity"/>
    <property type="evidence" value="ECO:0007669"/>
    <property type="project" value="InterPro"/>
</dbReference>
<keyword evidence="6" id="KW-1185">Reference proteome</keyword>
<evidence type="ECO:0000313" key="6">
    <source>
        <dbReference type="Proteomes" id="UP000515703"/>
    </source>
</evidence>
<dbReference type="AlphaFoldDB" id="A0A7I8DK57"/>
<name>A0A7I8DK57_9FIRM</name>
<reference evidence="5 6" key="2">
    <citation type="submission" date="2020-08" db="EMBL/GenBank/DDBJ databases">
        <authorList>
            <person name="Ueki A."/>
            <person name="Tonouchi A."/>
        </authorList>
    </citation>
    <scope>NUCLEOTIDE SEQUENCE [LARGE SCALE GENOMIC DNA]</scope>
    <source>
        <strain evidence="5 6">CTTW</strain>
    </source>
</reference>
<dbReference type="Gene3D" id="3.20.80.10">
    <property type="entry name" value="Regulatory factor, effector binding domain"/>
    <property type="match status" value="1"/>
</dbReference>
<evidence type="ECO:0000313" key="5">
    <source>
        <dbReference type="EMBL" id="BCJ98730.1"/>
    </source>
</evidence>
<accession>A0A7I8DK57</accession>
<dbReference type="InterPro" id="IPR011256">
    <property type="entry name" value="Reg_factor_effector_dom_sf"/>
</dbReference>
<dbReference type="Gene3D" id="1.10.10.60">
    <property type="entry name" value="Homeodomain-like"/>
    <property type="match status" value="2"/>
</dbReference>
<keyword evidence="2" id="KW-0238">DNA-binding</keyword>
<proteinExistence type="predicted"/>